<sequence>MQIRPKFQPKPKPDPNILIKKALQDNPDCLQTHKGIQPVFNVSDPMKKHKLTAEVEAERRTYKPSPSGPRQQAPSQVAANRPRAPQAVPYNQPSAPANRPRPSTQPKGGDQYCDGCRQIINLKNQGFVEHDNKVYCQADFNKLYAPKCASCGHSVAGNCVTAMGRNYHPEHFVCYECKQPIGDQQFMVNNGQPYCRKDHEALFSHRCASCNFTIDAGDPWVEAMDKCYHSNCFNCSICQTPLEGQKFYAKNGRPVCQSHAY</sequence>
<feature type="compositionally biased region" description="Polar residues" evidence="10">
    <location>
        <begin position="68"/>
        <end position="78"/>
    </location>
</feature>
<accession>A0A2G8L2T5</accession>
<dbReference type="GO" id="GO:0001725">
    <property type="term" value="C:stress fiber"/>
    <property type="evidence" value="ECO:0007669"/>
    <property type="project" value="TreeGrafter"/>
</dbReference>
<keyword evidence="5" id="KW-0677">Repeat</keyword>
<dbReference type="GO" id="GO:0030018">
    <property type="term" value="C:Z disc"/>
    <property type="evidence" value="ECO:0007669"/>
    <property type="project" value="TreeGrafter"/>
</dbReference>
<keyword evidence="13" id="KW-1185">Reference proteome</keyword>
<evidence type="ECO:0000256" key="3">
    <source>
        <dbReference type="ARBA" id="ARBA00022490"/>
    </source>
</evidence>
<dbReference type="FunFam" id="2.10.110.10:FF:000008">
    <property type="entry name" value="Paxillin isoform 1"/>
    <property type="match status" value="1"/>
</dbReference>
<evidence type="ECO:0000256" key="4">
    <source>
        <dbReference type="ARBA" id="ARBA00022723"/>
    </source>
</evidence>
<evidence type="ECO:0000256" key="1">
    <source>
        <dbReference type="ARBA" id="ARBA00004282"/>
    </source>
</evidence>
<evidence type="ECO:0000259" key="11">
    <source>
        <dbReference type="PROSITE" id="PS50023"/>
    </source>
</evidence>
<dbReference type="GO" id="GO:0061061">
    <property type="term" value="P:muscle structure development"/>
    <property type="evidence" value="ECO:0007669"/>
    <property type="project" value="TreeGrafter"/>
</dbReference>
<dbReference type="STRING" id="307972.A0A2G8L2T5"/>
<dbReference type="Pfam" id="PF00412">
    <property type="entry name" value="LIM"/>
    <property type="match status" value="2"/>
</dbReference>
<evidence type="ECO:0000256" key="2">
    <source>
        <dbReference type="ARBA" id="ARBA00004496"/>
    </source>
</evidence>
<organism evidence="12 13">
    <name type="scientific">Stichopus japonicus</name>
    <name type="common">Sea cucumber</name>
    <dbReference type="NCBI Taxonomy" id="307972"/>
    <lineage>
        <taxon>Eukaryota</taxon>
        <taxon>Metazoa</taxon>
        <taxon>Echinodermata</taxon>
        <taxon>Eleutherozoa</taxon>
        <taxon>Echinozoa</taxon>
        <taxon>Holothuroidea</taxon>
        <taxon>Aspidochirotacea</taxon>
        <taxon>Aspidochirotida</taxon>
        <taxon>Stichopodidae</taxon>
        <taxon>Apostichopus</taxon>
    </lineage>
</organism>
<dbReference type="InterPro" id="IPR050604">
    <property type="entry name" value="PDZ-LIM_domain"/>
</dbReference>
<feature type="compositionally biased region" description="Polar residues" evidence="10">
    <location>
        <begin position="89"/>
        <end position="106"/>
    </location>
</feature>
<evidence type="ECO:0000256" key="10">
    <source>
        <dbReference type="SAM" id="MobiDB-lite"/>
    </source>
</evidence>
<keyword evidence="3" id="KW-0963">Cytoplasm</keyword>
<evidence type="ECO:0000256" key="8">
    <source>
        <dbReference type="ARBA" id="ARBA00023038"/>
    </source>
</evidence>
<dbReference type="SUPFAM" id="SSF57716">
    <property type="entry name" value="Glucocorticoid receptor-like (DNA-binding domain)"/>
    <property type="match status" value="3"/>
</dbReference>
<dbReference type="Proteomes" id="UP000230750">
    <property type="component" value="Unassembled WGS sequence"/>
</dbReference>
<feature type="region of interest" description="Disordered" evidence="10">
    <location>
        <begin position="29"/>
        <end position="109"/>
    </location>
</feature>
<gene>
    <name evidence="12" type="ORF">BSL78_08544</name>
</gene>
<reference evidence="12 13" key="1">
    <citation type="journal article" date="2017" name="PLoS Biol.">
        <title>The sea cucumber genome provides insights into morphological evolution and visceral regeneration.</title>
        <authorList>
            <person name="Zhang X."/>
            <person name="Sun L."/>
            <person name="Yuan J."/>
            <person name="Sun Y."/>
            <person name="Gao Y."/>
            <person name="Zhang L."/>
            <person name="Li S."/>
            <person name="Dai H."/>
            <person name="Hamel J.F."/>
            <person name="Liu C."/>
            <person name="Yu Y."/>
            <person name="Liu S."/>
            <person name="Lin W."/>
            <person name="Guo K."/>
            <person name="Jin S."/>
            <person name="Xu P."/>
            <person name="Storey K.B."/>
            <person name="Huan P."/>
            <person name="Zhang T."/>
            <person name="Zhou Y."/>
            <person name="Zhang J."/>
            <person name="Lin C."/>
            <person name="Li X."/>
            <person name="Xing L."/>
            <person name="Huo D."/>
            <person name="Sun M."/>
            <person name="Wang L."/>
            <person name="Mercier A."/>
            <person name="Li F."/>
            <person name="Yang H."/>
            <person name="Xiang J."/>
        </authorList>
    </citation>
    <scope>NUCLEOTIDE SEQUENCE [LARGE SCALE GENOMIC DNA]</scope>
    <source>
        <strain evidence="12">Shaxun</strain>
        <tissue evidence="12">Muscle</tissue>
    </source>
</reference>
<dbReference type="PANTHER" id="PTHR24214:SF38">
    <property type="entry name" value="PDZ AND LIM DOMAIN PROTEIN ZASP-RELATED"/>
    <property type="match status" value="1"/>
</dbReference>
<dbReference type="PROSITE" id="PS50023">
    <property type="entry name" value="LIM_DOMAIN_2"/>
    <property type="match status" value="2"/>
</dbReference>
<dbReference type="GO" id="GO:0003779">
    <property type="term" value="F:actin binding"/>
    <property type="evidence" value="ECO:0007669"/>
    <property type="project" value="TreeGrafter"/>
</dbReference>
<evidence type="ECO:0000313" key="12">
    <source>
        <dbReference type="EMBL" id="PIK54571.1"/>
    </source>
</evidence>
<feature type="domain" description="LIM zinc-binding" evidence="11">
    <location>
        <begin position="206"/>
        <end position="261"/>
    </location>
</feature>
<dbReference type="GO" id="GO:0030036">
    <property type="term" value="P:actin cytoskeleton organization"/>
    <property type="evidence" value="ECO:0007669"/>
    <property type="project" value="TreeGrafter"/>
</dbReference>
<dbReference type="PANTHER" id="PTHR24214">
    <property type="entry name" value="PDZ AND LIM DOMAIN PROTEIN ZASP"/>
    <property type="match status" value="1"/>
</dbReference>
<comment type="subcellular location">
    <subcellularLocation>
        <location evidence="1">Cell junction</location>
    </subcellularLocation>
    <subcellularLocation>
        <location evidence="2">Cytoplasm</location>
    </subcellularLocation>
</comment>
<dbReference type="EMBL" id="MRZV01000244">
    <property type="protein sequence ID" value="PIK54571.1"/>
    <property type="molecule type" value="Genomic_DNA"/>
</dbReference>
<evidence type="ECO:0000256" key="6">
    <source>
        <dbReference type="ARBA" id="ARBA00022833"/>
    </source>
</evidence>
<evidence type="ECO:0000256" key="9">
    <source>
        <dbReference type="PROSITE-ProRule" id="PRU00125"/>
    </source>
</evidence>
<feature type="domain" description="LIM zinc-binding" evidence="11">
    <location>
        <begin position="146"/>
        <end position="205"/>
    </location>
</feature>
<keyword evidence="6 9" id="KW-0862">Zinc</keyword>
<feature type="compositionally biased region" description="Basic and acidic residues" evidence="10">
    <location>
        <begin position="51"/>
        <end position="61"/>
    </location>
</feature>
<dbReference type="GO" id="GO:0031941">
    <property type="term" value="C:filamentous actin"/>
    <property type="evidence" value="ECO:0007669"/>
    <property type="project" value="TreeGrafter"/>
</dbReference>
<keyword evidence="7" id="KW-0965">Cell junction</keyword>
<evidence type="ECO:0000256" key="7">
    <source>
        <dbReference type="ARBA" id="ARBA00022949"/>
    </source>
</evidence>
<dbReference type="OrthoDB" id="5911912at2759"/>
<evidence type="ECO:0000256" key="5">
    <source>
        <dbReference type="ARBA" id="ARBA00022737"/>
    </source>
</evidence>
<evidence type="ECO:0000313" key="13">
    <source>
        <dbReference type="Proteomes" id="UP000230750"/>
    </source>
</evidence>
<dbReference type="Gene3D" id="2.10.110.10">
    <property type="entry name" value="Cysteine Rich Protein"/>
    <property type="match status" value="2"/>
</dbReference>
<dbReference type="SMART" id="SM00132">
    <property type="entry name" value="LIM"/>
    <property type="match status" value="2"/>
</dbReference>
<dbReference type="GO" id="GO:0051371">
    <property type="term" value="F:muscle alpha-actinin binding"/>
    <property type="evidence" value="ECO:0007669"/>
    <property type="project" value="TreeGrafter"/>
</dbReference>
<keyword evidence="4 9" id="KW-0479">Metal-binding</keyword>
<dbReference type="AlphaFoldDB" id="A0A2G8L2T5"/>
<comment type="caution">
    <text evidence="12">The sequence shown here is derived from an EMBL/GenBank/DDBJ whole genome shotgun (WGS) entry which is preliminary data.</text>
</comment>
<dbReference type="GO" id="GO:0046872">
    <property type="term" value="F:metal ion binding"/>
    <property type="evidence" value="ECO:0007669"/>
    <property type="project" value="UniProtKB-KW"/>
</dbReference>
<name>A0A2G8L2T5_STIJA</name>
<dbReference type="GO" id="GO:0005912">
    <property type="term" value="C:adherens junction"/>
    <property type="evidence" value="ECO:0007669"/>
    <property type="project" value="TreeGrafter"/>
</dbReference>
<keyword evidence="8 9" id="KW-0440">LIM domain</keyword>
<protein>
    <recommendedName>
        <fullName evidence="11">LIM zinc-binding domain-containing protein</fullName>
    </recommendedName>
</protein>
<proteinExistence type="predicted"/>
<dbReference type="PROSITE" id="PS00478">
    <property type="entry name" value="LIM_DOMAIN_1"/>
    <property type="match status" value="1"/>
</dbReference>
<dbReference type="InterPro" id="IPR001781">
    <property type="entry name" value="Znf_LIM"/>
</dbReference>